<dbReference type="Gene3D" id="3.30.830.10">
    <property type="entry name" value="Metalloenzyme, LuxS/M16 peptidase-like"/>
    <property type="match status" value="2"/>
</dbReference>
<dbReference type="OrthoDB" id="9811314at2"/>
<dbReference type="PANTHER" id="PTHR11851">
    <property type="entry name" value="METALLOPROTEASE"/>
    <property type="match status" value="1"/>
</dbReference>
<dbReference type="Proteomes" id="UP000198504">
    <property type="component" value="Unassembled WGS sequence"/>
</dbReference>
<feature type="domain" description="Peptidase M16 C-terminal" evidence="3">
    <location>
        <begin position="203"/>
        <end position="371"/>
    </location>
</feature>
<gene>
    <name evidence="4" type="ORF">SAMN05421756_10528</name>
</gene>
<name>A0A1H9I0T5_9ACTN</name>
<dbReference type="EMBL" id="FOFA01000005">
    <property type="protein sequence ID" value="SEQ68153.1"/>
    <property type="molecule type" value="Genomic_DNA"/>
</dbReference>
<evidence type="ECO:0000313" key="5">
    <source>
        <dbReference type="Proteomes" id="UP000198504"/>
    </source>
</evidence>
<organism evidence="4 5">
    <name type="scientific">Microlunatus flavus</name>
    <dbReference type="NCBI Taxonomy" id="1036181"/>
    <lineage>
        <taxon>Bacteria</taxon>
        <taxon>Bacillati</taxon>
        <taxon>Actinomycetota</taxon>
        <taxon>Actinomycetes</taxon>
        <taxon>Propionibacteriales</taxon>
        <taxon>Propionibacteriaceae</taxon>
        <taxon>Microlunatus</taxon>
    </lineage>
</organism>
<feature type="domain" description="Peptidase M16 N-terminal" evidence="2">
    <location>
        <begin position="52"/>
        <end position="175"/>
    </location>
</feature>
<dbReference type="RefSeq" id="WP_091180897.1">
    <property type="nucleotide sequence ID" value="NZ_FOFA01000005.1"/>
</dbReference>
<dbReference type="SUPFAM" id="SSF63411">
    <property type="entry name" value="LuxS/MPP-like metallohydrolase"/>
    <property type="match status" value="2"/>
</dbReference>
<feature type="region of interest" description="Disordered" evidence="1">
    <location>
        <begin position="1"/>
        <end position="26"/>
    </location>
</feature>
<dbReference type="InterPro" id="IPR011765">
    <property type="entry name" value="Pept_M16_N"/>
</dbReference>
<dbReference type="GO" id="GO:0046872">
    <property type="term" value="F:metal ion binding"/>
    <property type="evidence" value="ECO:0007669"/>
    <property type="project" value="InterPro"/>
</dbReference>
<reference evidence="5" key="1">
    <citation type="submission" date="2016-10" db="EMBL/GenBank/DDBJ databases">
        <authorList>
            <person name="Varghese N."/>
            <person name="Submissions S."/>
        </authorList>
    </citation>
    <scope>NUCLEOTIDE SEQUENCE [LARGE SCALE GENOMIC DNA]</scope>
    <source>
        <strain evidence="5">CGMCC 4.6856</strain>
    </source>
</reference>
<dbReference type="Pfam" id="PF00675">
    <property type="entry name" value="Peptidase_M16"/>
    <property type="match status" value="1"/>
</dbReference>
<evidence type="ECO:0000259" key="2">
    <source>
        <dbReference type="Pfam" id="PF00675"/>
    </source>
</evidence>
<dbReference type="InterPro" id="IPR007863">
    <property type="entry name" value="Peptidase_M16_C"/>
</dbReference>
<proteinExistence type="predicted"/>
<evidence type="ECO:0000256" key="1">
    <source>
        <dbReference type="SAM" id="MobiDB-lite"/>
    </source>
</evidence>
<protein>
    <submittedName>
        <fullName evidence="4">Predicted Zn-dependent peptidase</fullName>
    </submittedName>
</protein>
<feature type="compositionally biased region" description="Low complexity" evidence="1">
    <location>
        <begin position="1"/>
        <end position="14"/>
    </location>
</feature>
<dbReference type="Pfam" id="PF05193">
    <property type="entry name" value="Peptidase_M16_C"/>
    <property type="match status" value="1"/>
</dbReference>
<evidence type="ECO:0000259" key="3">
    <source>
        <dbReference type="Pfam" id="PF05193"/>
    </source>
</evidence>
<dbReference type="InterPro" id="IPR011249">
    <property type="entry name" value="Metalloenz_LuxS/M16"/>
</dbReference>
<dbReference type="AlphaFoldDB" id="A0A1H9I0T5"/>
<dbReference type="PANTHER" id="PTHR11851:SF224">
    <property type="entry name" value="PROCESSING PROTEASE"/>
    <property type="match status" value="1"/>
</dbReference>
<dbReference type="InterPro" id="IPR050361">
    <property type="entry name" value="MPP/UQCRC_Complex"/>
</dbReference>
<accession>A0A1H9I0T5</accession>
<dbReference type="STRING" id="1036181.SAMN05421756_10528"/>
<sequence length="463" mass="48945">MSTPSTSGPSGRSGWHAAPQPDVAAPGAWSFPEPVVSTLGNGIELVCFDLPGQQVVSAHLVLDTPLNGEERELEGVATIASRTLDEGTRNHPGEEFAEVLETEGAGFGIEVSLSGVQAVLDVPVSHLEQAFALFSEAVTQPEIADADVARHVQIRLAQIEQASANSAQLASTAFRESVFDPDSRASRMSGGEAESVARVDGASARRFHAERFGPAGASLVLAGDFGGLDPQELAERWFGGWANDAQVRTPQEVAAPAPRRQVVLHRPGAVQADVRYGGFGIDRLDPRWPAASVATYAMGGAFLSRLNAVLREEKGYTYGVRMSLTPLRTAGSFAIGGSFRTDVLADSVRLARELADVRERPFTAAEVADAVTYSTGISPLRYATADGVADQAAVNRLVGLGDDYVTRNLAELRAVTPEAATEAYTSLIDVDALTLVVVGDADVIADPLRELGFDDLEVVRPEG</sequence>
<evidence type="ECO:0000313" key="4">
    <source>
        <dbReference type="EMBL" id="SEQ68153.1"/>
    </source>
</evidence>
<keyword evidence="5" id="KW-1185">Reference proteome</keyword>